<protein>
    <submittedName>
        <fullName evidence="8">Uncharacterized protein</fullName>
    </submittedName>
</protein>
<dbReference type="PANTHER" id="PTHR22762:SF120">
    <property type="entry name" value="HETEROGLYCAN GLUCOSIDASE 1"/>
    <property type="match status" value="1"/>
</dbReference>
<dbReference type="EMBL" id="NEXD01000051">
    <property type="protein sequence ID" value="PSN85007.1"/>
    <property type="molecule type" value="Genomic_DNA"/>
</dbReference>
<sequence>MANISYPGTIHFVTQTFLSLHLFSSRFRVIHMIVSRGDRVWKLEFGEAKPVVRFEFKEQQRFSSENKLEILGETLEFRATHEGCVFFKPLGLREHILGLGEKAYPIERKRTRCVMWNTDSYGYGWESDPLYVSIPFFISVNKDAKGFFVNSCSKLTFDIGVGEYDRIVVSSPEDWMEVYIFEGPRISDVVERFCELVGKPFLPPKWFFGHQISRYSYFPQNTVLELVEEHKKEGIPVDVLYLDIDYMDGYRLFTWDKSRFPDPKSLVQKLHQMGVKVVTILDPGIKLDQNYEVFKKFLGFYVENCDSTIYTGRVWPGMCVFPDFFNPKARELWSKTVEEWVREYDLDGVWLDMNEPSVFNESKSFSEDAVHTLGNGKKVSHVFVHNAYALYEAMATFEGVKRVKEGFVLTRSGYAGIQRFAAVWSGDNTSSWENMRLQLPLLLSLSLSGVPFVGCDVGGFIGRSDPELVARFYEMCCLLPLFRNHKDKKANDQEAYNLPSRYKEMVKRAISLRLSLLPYIYSLAYQASKRGHPVIRPLAYEFQDDENCYQINDEYMLGPSLLVAPILEKGAQKREVYLPRGTWLDWWTEDEQQGEAWVTATQELPLFLRKGSILPTEQKIVVYGSSSFLLYQDKEVELRSEENALYSSQPLEASVEFKKANAKRAKVDENVVGCENGKIEKVRFTRIILL</sequence>
<evidence type="ECO:0000313" key="9">
    <source>
        <dbReference type="Proteomes" id="UP000240569"/>
    </source>
</evidence>
<keyword evidence="2 4" id="KW-0378">Hydrolase</keyword>
<dbReference type="InterPro" id="IPR013780">
    <property type="entry name" value="Glyco_hydro_b"/>
</dbReference>
<dbReference type="PANTHER" id="PTHR22762">
    <property type="entry name" value="ALPHA-GLUCOSIDASE"/>
    <property type="match status" value="1"/>
</dbReference>
<dbReference type="InterPro" id="IPR011013">
    <property type="entry name" value="Gal_mutarotase_sf_dom"/>
</dbReference>
<dbReference type="PROSITE" id="PS00129">
    <property type="entry name" value="GLYCOSYL_HYDROL_F31_1"/>
    <property type="match status" value="1"/>
</dbReference>
<dbReference type="Gene3D" id="3.20.20.80">
    <property type="entry name" value="Glycosidases"/>
    <property type="match status" value="1"/>
</dbReference>
<organism evidence="8 9">
    <name type="scientific">Candidatus Marsarchaeota G1 archaeon BE_D</name>
    <dbReference type="NCBI Taxonomy" id="1978156"/>
    <lineage>
        <taxon>Archaea</taxon>
        <taxon>Candidatus Marsarchaeota</taxon>
        <taxon>Candidatus Marsarchaeota group 1</taxon>
    </lineage>
</organism>
<dbReference type="NCBIfam" id="NF040948">
    <property type="entry name" value="alpha_gluc_MalA"/>
    <property type="match status" value="1"/>
</dbReference>
<name>A0A2R6AF34_9ARCH</name>
<dbReference type="InterPro" id="IPR030458">
    <property type="entry name" value="Glyco_hydro_31_AS"/>
</dbReference>
<dbReference type="Gene3D" id="2.60.40.1180">
    <property type="entry name" value="Golgi alpha-mannosidase II"/>
    <property type="match status" value="1"/>
</dbReference>
<dbReference type="CDD" id="cd14752">
    <property type="entry name" value="GH31_N"/>
    <property type="match status" value="1"/>
</dbReference>
<comment type="similarity">
    <text evidence="1 4">Belongs to the glycosyl hydrolase 31 family.</text>
</comment>
<comment type="caution">
    <text evidence="8">The sequence shown here is derived from an EMBL/GenBank/DDBJ whole genome shotgun (WGS) entry which is preliminary data.</text>
</comment>
<dbReference type="Pfam" id="PF01055">
    <property type="entry name" value="Glyco_hydro_31_2nd"/>
    <property type="match status" value="1"/>
</dbReference>
<evidence type="ECO:0000256" key="1">
    <source>
        <dbReference type="ARBA" id="ARBA00007806"/>
    </source>
</evidence>
<evidence type="ECO:0000259" key="5">
    <source>
        <dbReference type="Pfam" id="PF01055"/>
    </source>
</evidence>
<dbReference type="SUPFAM" id="SSF51445">
    <property type="entry name" value="(Trans)glycosidases"/>
    <property type="match status" value="1"/>
</dbReference>
<dbReference type="CDD" id="cd06604">
    <property type="entry name" value="GH31_glucosidase_II_MalA"/>
    <property type="match status" value="1"/>
</dbReference>
<accession>A0A2R6AF34</accession>
<proteinExistence type="inferred from homology"/>
<dbReference type="InterPro" id="IPR048395">
    <property type="entry name" value="Glyco_hydro_31_C"/>
</dbReference>
<keyword evidence="3 4" id="KW-0326">Glycosidase</keyword>
<dbReference type="InterPro" id="IPR017853">
    <property type="entry name" value="GH"/>
</dbReference>
<dbReference type="GO" id="GO:0005975">
    <property type="term" value="P:carbohydrate metabolic process"/>
    <property type="evidence" value="ECO:0007669"/>
    <property type="project" value="InterPro"/>
</dbReference>
<dbReference type="Pfam" id="PF13802">
    <property type="entry name" value="Gal_mutarotas_2"/>
    <property type="match status" value="1"/>
</dbReference>
<dbReference type="Pfam" id="PF21365">
    <property type="entry name" value="Glyco_hydro_31_3rd"/>
    <property type="match status" value="1"/>
</dbReference>
<dbReference type="InterPro" id="IPR000322">
    <property type="entry name" value="Glyco_hydro_31_TIM"/>
</dbReference>
<feature type="domain" description="Glycosyl hydrolase family 31 C-terminal" evidence="7">
    <location>
        <begin position="531"/>
        <end position="614"/>
    </location>
</feature>
<dbReference type="InterPro" id="IPR025887">
    <property type="entry name" value="Glyco_hydro_31_N_dom"/>
</dbReference>
<evidence type="ECO:0000259" key="6">
    <source>
        <dbReference type="Pfam" id="PF13802"/>
    </source>
</evidence>
<dbReference type="Gene3D" id="2.60.40.1760">
    <property type="entry name" value="glycosyl hydrolase (family 31)"/>
    <property type="match status" value="1"/>
</dbReference>
<dbReference type="GO" id="GO:0030246">
    <property type="term" value="F:carbohydrate binding"/>
    <property type="evidence" value="ECO:0007669"/>
    <property type="project" value="InterPro"/>
</dbReference>
<feature type="domain" description="Glycoside hydrolase family 31 N-terminal" evidence="6">
    <location>
        <begin position="85"/>
        <end position="158"/>
    </location>
</feature>
<gene>
    <name evidence="8" type="ORF">B9Q02_08000</name>
</gene>
<evidence type="ECO:0000256" key="4">
    <source>
        <dbReference type="RuleBase" id="RU361185"/>
    </source>
</evidence>
<dbReference type="SUPFAM" id="SSF74650">
    <property type="entry name" value="Galactose mutarotase-like"/>
    <property type="match status" value="1"/>
</dbReference>
<evidence type="ECO:0000313" key="8">
    <source>
        <dbReference type="EMBL" id="PSN85007.1"/>
    </source>
</evidence>
<evidence type="ECO:0000256" key="3">
    <source>
        <dbReference type="ARBA" id="ARBA00023295"/>
    </source>
</evidence>
<evidence type="ECO:0000259" key="7">
    <source>
        <dbReference type="Pfam" id="PF21365"/>
    </source>
</evidence>
<dbReference type="GO" id="GO:0004553">
    <property type="term" value="F:hydrolase activity, hydrolyzing O-glycosyl compounds"/>
    <property type="evidence" value="ECO:0007669"/>
    <property type="project" value="InterPro"/>
</dbReference>
<dbReference type="Proteomes" id="UP000240569">
    <property type="component" value="Unassembled WGS sequence"/>
</dbReference>
<dbReference type="InterPro" id="IPR053497">
    <property type="entry name" value="GH31_Enzymes"/>
</dbReference>
<dbReference type="AlphaFoldDB" id="A0A2R6AF34"/>
<evidence type="ECO:0000256" key="2">
    <source>
        <dbReference type="ARBA" id="ARBA00022801"/>
    </source>
</evidence>
<reference evidence="8 9" key="1">
    <citation type="submission" date="2017-04" db="EMBL/GenBank/DDBJ databases">
        <title>Novel microbial lineages endemic to geothermal iron-oxide mats fill important gaps in the evolutionary history of Archaea.</title>
        <authorList>
            <person name="Jay Z.J."/>
            <person name="Beam J.P."/>
            <person name="Dlakic M."/>
            <person name="Rusch D.B."/>
            <person name="Kozubal M.A."/>
            <person name="Inskeep W.P."/>
        </authorList>
    </citation>
    <scope>NUCLEOTIDE SEQUENCE [LARGE SCALE GENOMIC DNA]</scope>
    <source>
        <strain evidence="8">BE_D</strain>
    </source>
</reference>
<feature type="domain" description="Glycoside hydrolase family 31 TIM barrel" evidence="5">
    <location>
        <begin position="200"/>
        <end position="523"/>
    </location>
</feature>
<dbReference type="SUPFAM" id="SSF51011">
    <property type="entry name" value="Glycosyl hydrolase domain"/>
    <property type="match status" value="1"/>
</dbReference>